<dbReference type="AlphaFoldDB" id="A0A550CJP7"/>
<keyword evidence="1" id="KW-0732">Signal</keyword>
<sequence length="173" mass="18784">MFHKTLALACAMLVGHVAAGFSGPLPIPEGDIAGQQYPVSPNGTVFECTVPVQNDAYAILVSADRFNASHCGLEIQSHSKPLYLDLHSLPFCPRLIATCRSIWAWISHLPDAGGYLPELCDQRHACHTGRLRECDGPVCKLDLHRHPGLLALQISVGRVSTFEVLWEASCSAL</sequence>
<accession>A0A550CJP7</accession>
<evidence type="ECO:0000313" key="3">
    <source>
        <dbReference type="Proteomes" id="UP000320762"/>
    </source>
</evidence>
<dbReference type="Proteomes" id="UP000320762">
    <property type="component" value="Unassembled WGS sequence"/>
</dbReference>
<protein>
    <submittedName>
        <fullName evidence="2">Uncharacterized protein</fullName>
    </submittedName>
</protein>
<evidence type="ECO:0000313" key="2">
    <source>
        <dbReference type="EMBL" id="TRM65009.1"/>
    </source>
</evidence>
<organism evidence="2 3">
    <name type="scientific">Schizophyllum amplum</name>
    <dbReference type="NCBI Taxonomy" id="97359"/>
    <lineage>
        <taxon>Eukaryota</taxon>
        <taxon>Fungi</taxon>
        <taxon>Dikarya</taxon>
        <taxon>Basidiomycota</taxon>
        <taxon>Agaricomycotina</taxon>
        <taxon>Agaricomycetes</taxon>
        <taxon>Agaricomycetidae</taxon>
        <taxon>Agaricales</taxon>
        <taxon>Schizophyllaceae</taxon>
        <taxon>Schizophyllum</taxon>
    </lineage>
</organism>
<reference evidence="2 3" key="1">
    <citation type="journal article" date="2019" name="New Phytol.">
        <title>Comparative genomics reveals unique wood-decay strategies and fruiting body development in the Schizophyllaceae.</title>
        <authorList>
            <person name="Almasi E."/>
            <person name="Sahu N."/>
            <person name="Krizsan K."/>
            <person name="Balint B."/>
            <person name="Kovacs G.M."/>
            <person name="Kiss B."/>
            <person name="Cseklye J."/>
            <person name="Drula E."/>
            <person name="Henrissat B."/>
            <person name="Nagy I."/>
            <person name="Chovatia M."/>
            <person name="Adam C."/>
            <person name="LaButti K."/>
            <person name="Lipzen A."/>
            <person name="Riley R."/>
            <person name="Grigoriev I.V."/>
            <person name="Nagy L.G."/>
        </authorList>
    </citation>
    <scope>NUCLEOTIDE SEQUENCE [LARGE SCALE GENOMIC DNA]</scope>
    <source>
        <strain evidence="2 3">NL-1724</strain>
    </source>
</reference>
<gene>
    <name evidence="2" type="ORF">BD626DRAFT_238871</name>
</gene>
<comment type="caution">
    <text evidence="2">The sequence shown here is derived from an EMBL/GenBank/DDBJ whole genome shotgun (WGS) entry which is preliminary data.</text>
</comment>
<evidence type="ECO:0000256" key="1">
    <source>
        <dbReference type="SAM" id="SignalP"/>
    </source>
</evidence>
<proteinExistence type="predicted"/>
<keyword evidence="3" id="KW-1185">Reference proteome</keyword>
<dbReference type="EMBL" id="VDMD01000006">
    <property type="protein sequence ID" value="TRM65009.1"/>
    <property type="molecule type" value="Genomic_DNA"/>
</dbReference>
<name>A0A550CJP7_9AGAR</name>
<feature type="chain" id="PRO_5022223542" evidence="1">
    <location>
        <begin position="20"/>
        <end position="173"/>
    </location>
</feature>
<feature type="signal peptide" evidence="1">
    <location>
        <begin position="1"/>
        <end position="19"/>
    </location>
</feature>